<keyword evidence="2" id="KW-1185">Reference proteome</keyword>
<dbReference type="EMBL" id="JAUSTR010000045">
    <property type="protein sequence ID" value="MDQ0164080.1"/>
    <property type="molecule type" value="Genomic_DNA"/>
</dbReference>
<evidence type="ECO:0000313" key="1">
    <source>
        <dbReference type="EMBL" id="MDQ0164080.1"/>
    </source>
</evidence>
<dbReference type="Proteomes" id="UP001225646">
    <property type="component" value="Unassembled WGS sequence"/>
</dbReference>
<comment type="caution">
    <text evidence="1">The sequence shown here is derived from an EMBL/GenBank/DDBJ whole genome shotgun (WGS) entry which is preliminary data.</text>
</comment>
<evidence type="ECO:0000313" key="2">
    <source>
        <dbReference type="Proteomes" id="UP001225646"/>
    </source>
</evidence>
<organism evidence="1 2">
    <name type="scientific">Aeribacillus alveayuensis</name>
    <dbReference type="NCBI Taxonomy" id="279215"/>
    <lineage>
        <taxon>Bacteria</taxon>
        <taxon>Bacillati</taxon>
        <taxon>Bacillota</taxon>
        <taxon>Bacilli</taxon>
        <taxon>Bacillales</taxon>
        <taxon>Bacillaceae</taxon>
        <taxon>Aeribacillus</taxon>
    </lineage>
</organism>
<accession>A0ABT9VSW3</accession>
<protein>
    <submittedName>
        <fullName evidence="1">Uncharacterized protein</fullName>
    </submittedName>
</protein>
<dbReference type="RefSeq" id="WP_419152957.1">
    <property type="nucleotide sequence ID" value="NZ_JAUSTR010000045.1"/>
</dbReference>
<reference evidence="1 2" key="1">
    <citation type="submission" date="2023-07" db="EMBL/GenBank/DDBJ databases">
        <title>Genomic Encyclopedia of Type Strains, Phase IV (KMG-IV): sequencing the most valuable type-strain genomes for metagenomic binning, comparative biology and taxonomic classification.</title>
        <authorList>
            <person name="Goeker M."/>
        </authorList>
    </citation>
    <scope>NUCLEOTIDE SEQUENCE [LARGE SCALE GENOMIC DNA]</scope>
    <source>
        <strain evidence="1 2">DSM 19092</strain>
    </source>
</reference>
<proteinExistence type="predicted"/>
<name>A0ABT9VSW3_9BACI</name>
<gene>
    <name evidence="1" type="ORF">J2S06_003225</name>
</gene>
<sequence length="48" mass="5472">MKNIAFFEWTINLEDNLSAVVDNSAKRMVIMDCSIELNTVGRVNLEVQ</sequence>